<comment type="caution">
    <text evidence="2">The sequence shown here is derived from an EMBL/GenBank/DDBJ whole genome shotgun (WGS) entry which is preliminary data.</text>
</comment>
<proteinExistence type="predicted"/>
<name>K0R8R2_THAOC</name>
<evidence type="ECO:0000313" key="3">
    <source>
        <dbReference type="Proteomes" id="UP000266841"/>
    </source>
</evidence>
<accession>K0R8R2</accession>
<gene>
    <name evidence="2" type="ORF">THAOC_31677</name>
</gene>
<evidence type="ECO:0000313" key="2">
    <source>
        <dbReference type="EMBL" id="EJK49450.1"/>
    </source>
</evidence>
<dbReference type="AlphaFoldDB" id="K0R8R2"/>
<evidence type="ECO:0000256" key="1">
    <source>
        <dbReference type="SAM" id="MobiDB-lite"/>
    </source>
</evidence>
<organism evidence="2 3">
    <name type="scientific">Thalassiosira oceanica</name>
    <name type="common">Marine diatom</name>
    <dbReference type="NCBI Taxonomy" id="159749"/>
    <lineage>
        <taxon>Eukaryota</taxon>
        <taxon>Sar</taxon>
        <taxon>Stramenopiles</taxon>
        <taxon>Ochrophyta</taxon>
        <taxon>Bacillariophyta</taxon>
        <taxon>Coscinodiscophyceae</taxon>
        <taxon>Thalassiosirophycidae</taxon>
        <taxon>Thalassiosirales</taxon>
        <taxon>Thalassiosiraceae</taxon>
        <taxon>Thalassiosira</taxon>
    </lineage>
</organism>
<dbReference type="EMBL" id="AGNL01044783">
    <property type="protein sequence ID" value="EJK49450.1"/>
    <property type="molecule type" value="Genomic_DNA"/>
</dbReference>
<protein>
    <submittedName>
        <fullName evidence="2">Uncharacterized protein</fullName>
    </submittedName>
</protein>
<dbReference type="Proteomes" id="UP000266841">
    <property type="component" value="Unassembled WGS sequence"/>
</dbReference>
<sequence>MVGPAGARRRGLGRPASSHGTAHPSCPICVRRPFWVPLLDWSGSPAPGINQSVFALPRSRRCAAVQDAIMGKKIFLLAGPSPMAMPAQRESSKARHNSKIENPVLNSTGPLIFLAGSMVAAWTTNVGTDNNLAP</sequence>
<feature type="region of interest" description="Disordered" evidence="1">
    <location>
        <begin position="1"/>
        <end position="23"/>
    </location>
</feature>
<reference evidence="2 3" key="1">
    <citation type="journal article" date="2012" name="Genome Biol.">
        <title>Genome and low-iron response of an oceanic diatom adapted to chronic iron limitation.</title>
        <authorList>
            <person name="Lommer M."/>
            <person name="Specht M."/>
            <person name="Roy A.S."/>
            <person name="Kraemer L."/>
            <person name="Andreson R."/>
            <person name="Gutowska M.A."/>
            <person name="Wolf J."/>
            <person name="Bergner S.V."/>
            <person name="Schilhabel M.B."/>
            <person name="Klostermeier U.C."/>
            <person name="Beiko R.G."/>
            <person name="Rosenstiel P."/>
            <person name="Hippler M."/>
            <person name="Laroche J."/>
        </authorList>
    </citation>
    <scope>NUCLEOTIDE SEQUENCE [LARGE SCALE GENOMIC DNA]</scope>
    <source>
        <strain evidence="2 3">CCMP1005</strain>
    </source>
</reference>
<keyword evidence="3" id="KW-1185">Reference proteome</keyword>